<dbReference type="RefSeq" id="WP_073203534.1">
    <property type="nucleotide sequence ID" value="NZ_FRBD01000001.1"/>
</dbReference>
<dbReference type="EMBL" id="FRBD01000001">
    <property type="protein sequence ID" value="SHK26894.1"/>
    <property type="molecule type" value="Genomic_DNA"/>
</dbReference>
<dbReference type="Proteomes" id="UP000184130">
    <property type="component" value="Unassembled WGS sequence"/>
</dbReference>
<evidence type="ECO:0000313" key="2">
    <source>
        <dbReference type="Proteomes" id="UP000184130"/>
    </source>
</evidence>
<dbReference type="AlphaFoldDB" id="A0A1M6R362"/>
<proteinExistence type="predicted"/>
<protein>
    <submittedName>
        <fullName evidence="1">Uncharacterized protein</fullName>
    </submittedName>
</protein>
<accession>A0A1M6R362</accession>
<name>A0A1M6R362_XYLRU</name>
<organism evidence="1 2">
    <name type="scientific">Xylanibacter ruminicola</name>
    <name type="common">Prevotella ruminicola</name>
    <dbReference type="NCBI Taxonomy" id="839"/>
    <lineage>
        <taxon>Bacteria</taxon>
        <taxon>Pseudomonadati</taxon>
        <taxon>Bacteroidota</taxon>
        <taxon>Bacteroidia</taxon>
        <taxon>Bacteroidales</taxon>
        <taxon>Prevotellaceae</taxon>
        <taxon>Xylanibacter</taxon>
    </lineage>
</organism>
<gene>
    <name evidence="1" type="ORF">SAMN05216463_10160</name>
</gene>
<evidence type="ECO:0000313" key="1">
    <source>
        <dbReference type="EMBL" id="SHK26894.1"/>
    </source>
</evidence>
<dbReference type="OrthoDB" id="9861701at2"/>
<sequence length="94" mass="11246">MTQTTVYPKHRFYFNVETETGGQQIASELPSYRIACQHIKHYAKETGNQQEVYYIRLYRRKNHRCWSVLQCRVKFRDDQVLITGAKYIENKKAA</sequence>
<reference evidence="1 2" key="1">
    <citation type="submission" date="2016-11" db="EMBL/GenBank/DDBJ databases">
        <authorList>
            <person name="Jaros S."/>
            <person name="Januszkiewicz K."/>
            <person name="Wedrychowicz H."/>
        </authorList>
    </citation>
    <scope>NUCLEOTIDE SEQUENCE [LARGE SCALE GENOMIC DNA]</scope>
    <source>
        <strain evidence="1 2">KHT3</strain>
    </source>
</reference>